<feature type="region of interest" description="Disordered" evidence="1">
    <location>
        <begin position="660"/>
        <end position="682"/>
    </location>
</feature>
<reference evidence="2 3" key="1">
    <citation type="submission" date="2013-07" db="EMBL/GenBank/DDBJ databases">
        <title>The Genome Sequence of Cryptococcus heveanensis BCC8398.</title>
        <authorList>
            <consortium name="The Broad Institute Genome Sequencing Platform"/>
            <person name="Cuomo C."/>
            <person name="Litvintseva A."/>
            <person name="Chen Y."/>
            <person name="Heitman J."/>
            <person name="Sun S."/>
            <person name="Springer D."/>
            <person name="Dromer F."/>
            <person name="Young S.K."/>
            <person name="Zeng Q."/>
            <person name="Gargeya S."/>
            <person name="Fitzgerald M."/>
            <person name="Abouelleil A."/>
            <person name="Alvarado L."/>
            <person name="Berlin A.M."/>
            <person name="Chapman S.B."/>
            <person name="Dewar J."/>
            <person name="Goldberg J."/>
            <person name="Griggs A."/>
            <person name="Gujja S."/>
            <person name="Hansen M."/>
            <person name="Howarth C."/>
            <person name="Imamovic A."/>
            <person name="Larimer J."/>
            <person name="McCowan C."/>
            <person name="Murphy C."/>
            <person name="Pearson M."/>
            <person name="Priest M."/>
            <person name="Roberts A."/>
            <person name="Saif S."/>
            <person name="Shea T."/>
            <person name="Sykes S."/>
            <person name="Wortman J."/>
            <person name="Nusbaum C."/>
            <person name="Birren B."/>
        </authorList>
    </citation>
    <scope>NUCLEOTIDE SEQUENCE [LARGE SCALE GENOMIC DNA]</scope>
    <source>
        <strain evidence="2 3">BCC8398</strain>
    </source>
</reference>
<proteinExistence type="predicted"/>
<dbReference type="OrthoDB" id="2563775at2759"/>
<evidence type="ECO:0000313" key="2">
    <source>
        <dbReference type="EMBL" id="OCF36648.1"/>
    </source>
</evidence>
<dbReference type="EMBL" id="KI669495">
    <property type="protein sequence ID" value="OCF36648.1"/>
    <property type="molecule type" value="Genomic_DNA"/>
</dbReference>
<evidence type="ECO:0000313" key="3">
    <source>
        <dbReference type="Proteomes" id="UP000092666"/>
    </source>
</evidence>
<keyword evidence="3" id="KW-1185">Reference proteome</keyword>
<feature type="region of interest" description="Disordered" evidence="1">
    <location>
        <begin position="28"/>
        <end position="59"/>
    </location>
</feature>
<accession>A0A1B9H031</accession>
<organism evidence="2 3">
    <name type="scientific">Kwoniella heveanensis BCC8398</name>
    <dbReference type="NCBI Taxonomy" id="1296120"/>
    <lineage>
        <taxon>Eukaryota</taxon>
        <taxon>Fungi</taxon>
        <taxon>Dikarya</taxon>
        <taxon>Basidiomycota</taxon>
        <taxon>Agaricomycotina</taxon>
        <taxon>Tremellomycetes</taxon>
        <taxon>Tremellales</taxon>
        <taxon>Cryptococcaceae</taxon>
        <taxon>Kwoniella</taxon>
    </lineage>
</organism>
<protein>
    <submittedName>
        <fullName evidence="2">Uncharacterized protein</fullName>
    </submittedName>
</protein>
<dbReference type="AlphaFoldDB" id="A0A1B9H031"/>
<feature type="compositionally biased region" description="Polar residues" evidence="1">
    <location>
        <begin position="660"/>
        <end position="679"/>
    </location>
</feature>
<sequence>MTFPRSSAIESSAQNPANAVQIQQAYANTQGRSHDNERMSQSNLTIPAGTPASAPSAWPHFSIGTGEISIPTEDSMSRSAALARTSTPVAASGGEIIGHTNEANRFAAASFKAMLEEITSPIPAALPHPGSFTPSIVIHQPHDQGSSHENANIPPLAVTSINDDILSKAFQREYSADWRARGVEHVGRVNKQAVPNMQDKHLLIGDPSGPAIGRAPSVPLSVPPAVTTDPKEKKPVFSHIPAQVHRYSHSPFTSSSSQRLRLDGLGKNRSRNGYGRNNAGGQELGKGVIGNIASSAENTTVVVTEAGCDIPMIRDPWSALPVIKKEEREDEITPAGTHAISLDPDLPPLAVEHPARMWNAMIHSLSTNLQPIIKWDYEKVNHEGKEKDPFWLAHMTLALPLSHPVIVDHPLFRSLPKNQYKKEYVSAIEALGGIRRYTGDPKKLKADAINTTLVRCIADDALTWIRAPHGMRIVTDSDQEDDDHQMGEGESDLKNRIHAFNNSQATIPMAKGVSDEINIDEEDLGQDIPLTTNNTDEAQELCHDQAGPMLHASSSTQTALQRFMQILDRTLGKEGLNFDHSAIFTTAWNPIQDRYGCTLTVGVNENTKIYQEACVHSHGEHAQETVCQTALELNVEGFMEWLKGDLAPSEEYQPVRPAYTNISNASNAPNTTSHRLASSHSDHHPVIFHSGSGLNALAKPFEVKTPQLQPKVRDWFKELQNFCLRSLRPRPVYGEQVLWHEGQSALVSQISIGKDNFTIT</sequence>
<reference evidence="3" key="2">
    <citation type="submission" date="2013-12" db="EMBL/GenBank/DDBJ databases">
        <title>Evolution of pathogenesis and genome organization in the Tremellales.</title>
        <authorList>
            <person name="Cuomo C."/>
            <person name="Litvintseva A."/>
            <person name="Heitman J."/>
            <person name="Chen Y."/>
            <person name="Sun S."/>
            <person name="Springer D."/>
            <person name="Dromer F."/>
            <person name="Young S."/>
            <person name="Zeng Q."/>
            <person name="Chapman S."/>
            <person name="Gujja S."/>
            <person name="Saif S."/>
            <person name="Birren B."/>
        </authorList>
    </citation>
    <scope>NUCLEOTIDE SEQUENCE [LARGE SCALE GENOMIC DNA]</scope>
    <source>
        <strain evidence="3">BCC8398</strain>
    </source>
</reference>
<dbReference type="Proteomes" id="UP000092666">
    <property type="component" value="Unassembled WGS sequence"/>
</dbReference>
<gene>
    <name evidence="2" type="ORF">I316_01901</name>
</gene>
<evidence type="ECO:0000256" key="1">
    <source>
        <dbReference type="SAM" id="MobiDB-lite"/>
    </source>
</evidence>
<name>A0A1B9H031_9TREE</name>